<dbReference type="PROSITE" id="PS50089">
    <property type="entry name" value="ZF_RING_2"/>
    <property type="match status" value="1"/>
</dbReference>
<feature type="domain" description="RING-type" evidence="6">
    <location>
        <begin position="3"/>
        <end position="66"/>
    </location>
</feature>
<dbReference type="Gene3D" id="3.30.40.10">
    <property type="entry name" value="Zinc/RING finger domain, C3HC4 (zinc finger)"/>
    <property type="match status" value="1"/>
</dbReference>
<dbReference type="GO" id="GO:0090734">
    <property type="term" value="C:site of DNA damage"/>
    <property type="evidence" value="ECO:0007669"/>
    <property type="project" value="TreeGrafter"/>
</dbReference>
<gene>
    <name evidence="7" type="ORF">GGH94_000717</name>
</gene>
<dbReference type="GO" id="GO:0031297">
    <property type="term" value="P:replication fork processing"/>
    <property type="evidence" value="ECO:0007669"/>
    <property type="project" value="TreeGrafter"/>
</dbReference>
<dbReference type="SMART" id="SM00184">
    <property type="entry name" value="RING"/>
    <property type="match status" value="1"/>
</dbReference>
<dbReference type="GO" id="GO:0016567">
    <property type="term" value="P:protein ubiquitination"/>
    <property type="evidence" value="ECO:0007669"/>
    <property type="project" value="TreeGrafter"/>
</dbReference>
<keyword evidence="2 4" id="KW-0863">Zinc-finger</keyword>
<evidence type="ECO:0000256" key="3">
    <source>
        <dbReference type="ARBA" id="ARBA00022833"/>
    </source>
</evidence>
<organism evidence="7 8">
    <name type="scientific">Coemansia aciculifera</name>
    <dbReference type="NCBI Taxonomy" id="417176"/>
    <lineage>
        <taxon>Eukaryota</taxon>
        <taxon>Fungi</taxon>
        <taxon>Fungi incertae sedis</taxon>
        <taxon>Zoopagomycota</taxon>
        <taxon>Kickxellomycotina</taxon>
        <taxon>Kickxellomycetes</taxon>
        <taxon>Kickxellales</taxon>
        <taxon>Kickxellaceae</taxon>
        <taxon>Coemansia</taxon>
    </lineage>
</organism>
<feature type="coiled-coil region" evidence="5">
    <location>
        <begin position="143"/>
        <end position="240"/>
    </location>
</feature>
<reference evidence="7" key="1">
    <citation type="submission" date="2022-07" db="EMBL/GenBank/DDBJ databases">
        <title>Phylogenomic reconstructions and comparative analyses of Kickxellomycotina fungi.</title>
        <authorList>
            <person name="Reynolds N.K."/>
            <person name="Stajich J.E."/>
            <person name="Barry K."/>
            <person name="Grigoriev I.V."/>
            <person name="Crous P."/>
            <person name="Smith M.E."/>
        </authorList>
    </citation>
    <scope>NUCLEOTIDE SEQUENCE</scope>
    <source>
        <strain evidence="7">RSA 476</strain>
    </source>
</reference>
<dbReference type="PANTHER" id="PTHR46569:SF1">
    <property type="entry name" value="E3 UBIQUITIN-PROTEIN LIGASE RFWD3-RELATED"/>
    <property type="match status" value="1"/>
</dbReference>
<sequence>MVCSICQESYFKAAAGPSGGRRPTNATAGGSAAHRPAALGCGHAFHKQCIEEWFENDYSKSCPQCKVSHRGPVTILYIDMDEEDYDASKKPKVRFSSNRSDDEMKQLAQKMLSMNIQDKSTEYYMIGSLIAQIAELKQGSALSQQHKAELAEARLKAENERKRADKAEDELDDLKIDIAHKESSLVYFRNEVNRLNVLSDRHRDHINALNRNVEARKEMIRELAEKAESDQEKIDWYESEYVVAIQI</sequence>
<dbReference type="PANTHER" id="PTHR46569">
    <property type="entry name" value="E3 UBIQUITIN-PROTEIN LIGASE TRAIP"/>
    <property type="match status" value="1"/>
</dbReference>
<dbReference type="GO" id="GO:0005634">
    <property type="term" value="C:nucleus"/>
    <property type="evidence" value="ECO:0007669"/>
    <property type="project" value="TreeGrafter"/>
</dbReference>
<dbReference type="InterPro" id="IPR052639">
    <property type="entry name" value="TRAIP_ubiq-protein_ligase"/>
</dbReference>
<dbReference type="InterPro" id="IPR011016">
    <property type="entry name" value="Znf_RING-CH"/>
</dbReference>
<dbReference type="InterPro" id="IPR001841">
    <property type="entry name" value="Znf_RING"/>
</dbReference>
<dbReference type="EMBL" id="JANBUY010000015">
    <property type="protein sequence ID" value="KAJ2867639.1"/>
    <property type="molecule type" value="Genomic_DNA"/>
</dbReference>
<accession>A0A9W8IM72</accession>
<dbReference type="SMART" id="SM00744">
    <property type="entry name" value="RINGv"/>
    <property type="match status" value="1"/>
</dbReference>
<name>A0A9W8IM72_9FUNG</name>
<evidence type="ECO:0000256" key="1">
    <source>
        <dbReference type="ARBA" id="ARBA00022723"/>
    </source>
</evidence>
<evidence type="ECO:0000313" key="7">
    <source>
        <dbReference type="EMBL" id="KAJ2867639.1"/>
    </source>
</evidence>
<keyword evidence="5" id="KW-0175">Coiled coil</keyword>
<evidence type="ECO:0000256" key="5">
    <source>
        <dbReference type="SAM" id="Coils"/>
    </source>
</evidence>
<dbReference type="Proteomes" id="UP001140074">
    <property type="component" value="Unassembled WGS sequence"/>
</dbReference>
<dbReference type="InterPro" id="IPR013083">
    <property type="entry name" value="Znf_RING/FYVE/PHD"/>
</dbReference>
<evidence type="ECO:0000256" key="2">
    <source>
        <dbReference type="ARBA" id="ARBA00022771"/>
    </source>
</evidence>
<proteinExistence type="predicted"/>
<keyword evidence="3" id="KW-0862">Zinc</keyword>
<dbReference type="Pfam" id="PF13639">
    <property type="entry name" value="zf-RING_2"/>
    <property type="match status" value="1"/>
</dbReference>
<dbReference type="SUPFAM" id="SSF57850">
    <property type="entry name" value="RING/U-box"/>
    <property type="match status" value="1"/>
</dbReference>
<protein>
    <recommendedName>
        <fullName evidence="6">RING-type domain-containing protein</fullName>
    </recommendedName>
</protein>
<keyword evidence="1" id="KW-0479">Metal-binding</keyword>
<evidence type="ECO:0000313" key="8">
    <source>
        <dbReference type="Proteomes" id="UP001140074"/>
    </source>
</evidence>
<dbReference type="GO" id="GO:0061630">
    <property type="term" value="F:ubiquitin protein ligase activity"/>
    <property type="evidence" value="ECO:0007669"/>
    <property type="project" value="TreeGrafter"/>
</dbReference>
<dbReference type="AlphaFoldDB" id="A0A9W8IM72"/>
<comment type="caution">
    <text evidence="7">The sequence shown here is derived from an EMBL/GenBank/DDBJ whole genome shotgun (WGS) entry which is preliminary data.</text>
</comment>
<evidence type="ECO:0000259" key="6">
    <source>
        <dbReference type="PROSITE" id="PS50089"/>
    </source>
</evidence>
<keyword evidence="8" id="KW-1185">Reference proteome</keyword>
<dbReference type="GO" id="GO:0008270">
    <property type="term" value="F:zinc ion binding"/>
    <property type="evidence" value="ECO:0007669"/>
    <property type="project" value="UniProtKB-KW"/>
</dbReference>
<evidence type="ECO:0000256" key="4">
    <source>
        <dbReference type="PROSITE-ProRule" id="PRU00175"/>
    </source>
</evidence>